<name>A0AAD8DYD0_MYTSE</name>
<keyword evidence="1" id="KW-0812">Transmembrane</keyword>
<gene>
    <name evidence="2" type="ORF">PYW07_015334</name>
</gene>
<evidence type="ECO:0000256" key="1">
    <source>
        <dbReference type="SAM" id="Phobius"/>
    </source>
</evidence>
<dbReference type="Proteomes" id="UP001231518">
    <property type="component" value="Chromosome 6"/>
</dbReference>
<comment type="caution">
    <text evidence="2">The sequence shown here is derived from an EMBL/GenBank/DDBJ whole genome shotgun (WGS) entry which is preliminary data.</text>
</comment>
<organism evidence="2 3">
    <name type="scientific">Mythimna separata</name>
    <name type="common">Oriental armyworm</name>
    <name type="synonym">Pseudaletia separata</name>
    <dbReference type="NCBI Taxonomy" id="271217"/>
    <lineage>
        <taxon>Eukaryota</taxon>
        <taxon>Metazoa</taxon>
        <taxon>Ecdysozoa</taxon>
        <taxon>Arthropoda</taxon>
        <taxon>Hexapoda</taxon>
        <taxon>Insecta</taxon>
        <taxon>Pterygota</taxon>
        <taxon>Neoptera</taxon>
        <taxon>Endopterygota</taxon>
        <taxon>Lepidoptera</taxon>
        <taxon>Glossata</taxon>
        <taxon>Ditrysia</taxon>
        <taxon>Noctuoidea</taxon>
        <taxon>Noctuidae</taxon>
        <taxon>Noctuinae</taxon>
        <taxon>Hadenini</taxon>
        <taxon>Mythimna</taxon>
    </lineage>
</organism>
<proteinExistence type="predicted"/>
<dbReference type="EMBL" id="JARGEI010000004">
    <property type="protein sequence ID" value="KAJ8732735.1"/>
    <property type="molecule type" value="Genomic_DNA"/>
</dbReference>
<evidence type="ECO:0000313" key="3">
    <source>
        <dbReference type="Proteomes" id="UP001231518"/>
    </source>
</evidence>
<keyword evidence="1" id="KW-1133">Transmembrane helix</keyword>
<accession>A0AAD8DYD0</accession>
<sequence>MHIFRDVCARKIGGVIPVTTSFLFCSLASLRMQFFLLLCSGVRWCYADHNMHIFLKMFVFGKSVELYRSQYSFFTLLPPWFKRFDTVSHGYILFLLVSGEGA</sequence>
<reference evidence="2" key="1">
    <citation type="submission" date="2023-03" db="EMBL/GenBank/DDBJ databases">
        <title>Chromosome-level genomes of two armyworms, Mythimna separata and Mythimna loreyi, provide insights into the biosynthesis and reception of sex pheromones.</title>
        <authorList>
            <person name="Zhao H."/>
        </authorList>
    </citation>
    <scope>NUCLEOTIDE SEQUENCE</scope>
    <source>
        <strain evidence="2">BeijingLab</strain>
        <tissue evidence="2">Pupa</tissue>
    </source>
</reference>
<feature type="transmembrane region" description="Helical" evidence="1">
    <location>
        <begin position="12"/>
        <end position="30"/>
    </location>
</feature>
<evidence type="ECO:0000313" key="2">
    <source>
        <dbReference type="EMBL" id="KAJ8732735.1"/>
    </source>
</evidence>
<protein>
    <submittedName>
        <fullName evidence="2">Uncharacterized protein</fullName>
    </submittedName>
</protein>
<dbReference type="AlphaFoldDB" id="A0AAD8DYD0"/>
<keyword evidence="3" id="KW-1185">Reference proteome</keyword>
<keyword evidence="1" id="KW-0472">Membrane</keyword>